<protein>
    <submittedName>
        <fullName evidence="1">Uncharacterized protein</fullName>
    </submittedName>
</protein>
<evidence type="ECO:0000313" key="1">
    <source>
        <dbReference type="EMBL" id="KAK7067109.1"/>
    </source>
</evidence>
<gene>
    <name evidence="1" type="ORF">SK128_011279</name>
</gene>
<organism evidence="1 2">
    <name type="scientific">Halocaridina rubra</name>
    <name type="common">Hawaiian red shrimp</name>
    <dbReference type="NCBI Taxonomy" id="373956"/>
    <lineage>
        <taxon>Eukaryota</taxon>
        <taxon>Metazoa</taxon>
        <taxon>Ecdysozoa</taxon>
        <taxon>Arthropoda</taxon>
        <taxon>Crustacea</taxon>
        <taxon>Multicrustacea</taxon>
        <taxon>Malacostraca</taxon>
        <taxon>Eumalacostraca</taxon>
        <taxon>Eucarida</taxon>
        <taxon>Decapoda</taxon>
        <taxon>Pleocyemata</taxon>
        <taxon>Caridea</taxon>
        <taxon>Atyoidea</taxon>
        <taxon>Atyidae</taxon>
        <taxon>Halocaridina</taxon>
    </lineage>
</organism>
<reference evidence="1 2" key="1">
    <citation type="submission" date="2023-11" db="EMBL/GenBank/DDBJ databases">
        <title>Halocaridina rubra genome assembly.</title>
        <authorList>
            <person name="Smith C."/>
        </authorList>
    </citation>
    <scope>NUCLEOTIDE SEQUENCE [LARGE SCALE GENOMIC DNA]</scope>
    <source>
        <strain evidence="1">EP-1</strain>
        <tissue evidence="1">Whole</tissue>
    </source>
</reference>
<name>A0AAN8WTF3_HALRR</name>
<evidence type="ECO:0000313" key="2">
    <source>
        <dbReference type="Proteomes" id="UP001381693"/>
    </source>
</evidence>
<keyword evidence="2" id="KW-1185">Reference proteome</keyword>
<accession>A0AAN8WTF3</accession>
<sequence length="82" mass="9696">MNNEFVFRCQKTEQKNVIIPMLENPENRNGWPEMVCEDVSRQLYSLRGTVYRMWGQLRGQTLLPLPFGLETLERAERHALDT</sequence>
<comment type="caution">
    <text evidence="1">The sequence shown here is derived from an EMBL/GenBank/DDBJ whole genome shotgun (WGS) entry which is preliminary data.</text>
</comment>
<dbReference type="AlphaFoldDB" id="A0AAN8WTF3"/>
<dbReference type="Proteomes" id="UP001381693">
    <property type="component" value="Unassembled WGS sequence"/>
</dbReference>
<dbReference type="EMBL" id="JAXCGZ010018927">
    <property type="protein sequence ID" value="KAK7067109.1"/>
    <property type="molecule type" value="Genomic_DNA"/>
</dbReference>
<proteinExistence type="predicted"/>